<evidence type="ECO:0000256" key="6">
    <source>
        <dbReference type="ARBA" id="ARBA00022989"/>
    </source>
</evidence>
<comment type="caution">
    <text evidence="11">The sequence shown here is derived from an EMBL/GenBank/DDBJ whole genome shotgun (WGS) entry which is preliminary data.</text>
</comment>
<evidence type="ECO:0000256" key="5">
    <source>
        <dbReference type="ARBA" id="ARBA00022692"/>
    </source>
</evidence>
<keyword evidence="3" id="KW-1003">Cell membrane</keyword>
<feature type="transmembrane region" description="Helical" evidence="9">
    <location>
        <begin position="132"/>
        <end position="154"/>
    </location>
</feature>
<comment type="subunit">
    <text evidence="9">The complex comprises the extracytoplasmic solute receptor protein and the two transmembrane proteins.</text>
</comment>
<dbReference type="Pfam" id="PF04290">
    <property type="entry name" value="DctQ"/>
    <property type="match status" value="1"/>
</dbReference>
<evidence type="ECO:0000256" key="2">
    <source>
        <dbReference type="ARBA" id="ARBA00022448"/>
    </source>
</evidence>
<organism evidence="11 12">
    <name type="scientific">Tianweitania aestuarii</name>
    <dbReference type="NCBI Taxonomy" id="2814886"/>
    <lineage>
        <taxon>Bacteria</taxon>
        <taxon>Pseudomonadati</taxon>
        <taxon>Pseudomonadota</taxon>
        <taxon>Alphaproteobacteria</taxon>
        <taxon>Hyphomicrobiales</taxon>
        <taxon>Phyllobacteriaceae</taxon>
        <taxon>Tianweitania</taxon>
    </lineage>
</organism>
<gene>
    <name evidence="11" type="ORF">JYU29_15410</name>
</gene>
<evidence type="ECO:0000313" key="11">
    <source>
        <dbReference type="EMBL" id="MBS9722080.1"/>
    </source>
</evidence>
<sequence length="171" mass="18968">MDPHLSTLPERVLVALCRTAIGLAFLVLIAVVLMQVTTRTLGLYSPVWTEEMARYLLLYMTAFGIGLSLMTGDLVNVDLVQEMMPESVSWWMRLVSAIATALLGAVMIYPAWRFTQIGTFQMSPTLRWPMSFVHASVFVLALTLLLFGLLRVVAMITGKSDGRPELSEDLG</sequence>
<dbReference type="EMBL" id="JAFMNX010000004">
    <property type="protein sequence ID" value="MBS9722080.1"/>
    <property type="molecule type" value="Genomic_DNA"/>
</dbReference>
<keyword evidence="4 9" id="KW-0997">Cell inner membrane</keyword>
<evidence type="ECO:0000256" key="3">
    <source>
        <dbReference type="ARBA" id="ARBA00022475"/>
    </source>
</evidence>
<comment type="similarity">
    <text evidence="8 9">Belongs to the TRAP transporter small permease family.</text>
</comment>
<proteinExistence type="inferred from homology"/>
<evidence type="ECO:0000256" key="7">
    <source>
        <dbReference type="ARBA" id="ARBA00023136"/>
    </source>
</evidence>
<evidence type="ECO:0000259" key="10">
    <source>
        <dbReference type="Pfam" id="PF04290"/>
    </source>
</evidence>
<dbReference type="RefSeq" id="WP_213985735.1">
    <property type="nucleotide sequence ID" value="NZ_JAFMNX010000004.1"/>
</dbReference>
<evidence type="ECO:0000256" key="8">
    <source>
        <dbReference type="ARBA" id="ARBA00038436"/>
    </source>
</evidence>
<evidence type="ECO:0000313" key="12">
    <source>
        <dbReference type="Proteomes" id="UP001297272"/>
    </source>
</evidence>
<keyword evidence="7 9" id="KW-0472">Membrane</keyword>
<dbReference type="InterPro" id="IPR007387">
    <property type="entry name" value="TRAP_DctQ"/>
</dbReference>
<feature type="transmembrane region" description="Helical" evidence="9">
    <location>
        <begin position="12"/>
        <end position="36"/>
    </location>
</feature>
<feature type="transmembrane region" description="Helical" evidence="9">
    <location>
        <begin position="56"/>
        <end position="79"/>
    </location>
</feature>
<evidence type="ECO:0000256" key="4">
    <source>
        <dbReference type="ARBA" id="ARBA00022519"/>
    </source>
</evidence>
<comment type="function">
    <text evidence="9">Part of the tripartite ATP-independent periplasmic (TRAP) transport system.</text>
</comment>
<keyword evidence="12" id="KW-1185">Reference proteome</keyword>
<keyword evidence="6 9" id="KW-1133">Transmembrane helix</keyword>
<evidence type="ECO:0000256" key="9">
    <source>
        <dbReference type="RuleBase" id="RU369079"/>
    </source>
</evidence>
<keyword evidence="5 9" id="KW-0812">Transmembrane</keyword>
<feature type="domain" description="Tripartite ATP-independent periplasmic transporters DctQ component" evidence="10">
    <location>
        <begin position="28"/>
        <end position="156"/>
    </location>
</feature>
<name>A0ABS5RYG4_9HYPH</name>
<dbReference type="Proteomes" id="UP001297272">
    <property type="component" value="Unassembled WGS sequence"/>
</dbReference>
<keyword evidence="2 9" id="KW-0813">Transport</keyword>
<accession>A0ABS5RYG4</accession>
<protein>
    <recommendedName>
        <fullName evidence="9">TRAP transporter small permease protein</fullName>
    </recommendedName>
</protein>
<reference evidence="11 12" key="1">
    <citation type="submission" date="2021-03" db="EMBL/GenBank/DDBJ databases">
        <title>Tianweitania aestuarii sp. nov., isolated from a tidal flat.</title>
        <authorList>
            <person name="Park S."/>
            <person name="Yoon J.-H."/>
        </authorList>
    </citation>
    <scope>NUCLEOTIDE SEQUENCE [LARGE SCALE GENOMIC DNA]</scope>
    <source>
        <strain evidence="11 12">BSSL-BM11</strain>
    </source>
</reference>
<feature type="transmembrane region" description="Helical" evidence="9">
    <location>
        <begin position="91"/>
        <end position="112"/>
    </location>
</feature>
<dbReference type="PANTHER" id="PTHR35011:SF11">
    <property type="entry name" value="TRAP TRANSPORTER SMALL PERMEASE PROTEIN"/>
    <property type="match status" value="1"/>
</dbReference>
<dbReference type="PANTHER" id="PTHR35011">
    <property type="entry name" value="2,3-DIKETO-L-GULONATE TRAP TRANSPORTER SMALL PERMEASE PROTEIN YIAM"/>
    <property type="match status" value="1"/>
</dbReference>
<comment type="subcellular location">
    <subcellularLocation>
        <location evidence="1 9">Cell inner membrane</location>
        <topology evidence="1 9">Multi-pass membrane protein</topology>
    </subcellularLocation>
</comment>
<evidence type="ECO:0000256" key="1">
    <source>
        <dbReference type="ARBA" id="ARBA00004429"/>
    </source>
</evidence>
<dbReference type="InterPro" id="IPR055348">
    <property type="entry name" value="DctQ"/>
</dbReference>